<organism evidence="2 3">
    <name type="scientific">Hymenolepis diminuta</name>
    <name type="common">Rat tapeworm</name>
    <dbReference type="NCBI Taxonomy" id="6216"/>
    <lineage>
        <taxon>Eukaryota</taxon>
        <taxon>Metazoa</taxon>
        <taxon>Spiralia</taxon>
        <taxon>Lophotrochozoa</taxon>
        <taxon>Platyhelminthes</taxon>
        <taxon>Cestoda</taxon>
        <taxon>Eucestoda</taxon>
        <taxon>Cyclophyllidea</taxon>
        <taxon>Hymenolepididae</taxon>
        <taxon>Hymenolepis</taxon>
    </lineage>
</organism>
<evidence type="ECO:0000313" key="2">
    <source>
        <dbReference type="EMBL" id="VUZ45238.1"/>
    </source>
</evidence>
<name>A0A564YES1_HYMDI</name>
<feature type="transmembrane region" description="Helical" evidence="1">
    <location>
        <begin position="41"/>
        <end position="63"/>
    </location>
</feature>
<evidence type="ECO:0000313" key="3">
    <source>
        <dbReference type="Proteomes" id="UP000321570"/>
    </source>
</evidence>
<keyword evidence="1" id="KW-1133">Transmembrane helix</keyword>
<accession>A0A564YES1</accession>
<gene>
    <name evidence="2" type="ORF">WMSIL1_LOCUS5233</name>
</gene>
<dbReference type="Proteomes" id="UP000321570">
    <property type="component" value="Unassembled WGS sequence"/>
</dbReference>
<feature type="non-terminal residue" evidence="2">
    <location>
        <position position="88"/>
    </location>
</feature>
<protein>
    <recommendedName>
        <fullName evidence="4">MARVEL domain-containing protein</fullName>
    </recommendedName>
</protein>
<feature type="transmembrane region" description="Helical" evidence="1">
    <location>
        <begin position="68"/>
        <end position="87"/>
    </location>
</feature>
<sequence>MHIKRIAAIDIAILILSLLIASYGIYAVIALEPTKPSPGVTYATLVISIIAALTSLISGIGFYQGRDIMAYSAALFNLLAIILEIIMG</sequence>
<reference evidence="2 3" key="1">
    <citation type="submission" date="2019-07" db="EMBL/GenBank/DDBJ databases">
        <authorList>
            <person name="Jastrzebski P J."/>
            <person name="Paukszto L."/>
            <person name="Jastrzebski P J."/>
        </authorList>
    </citation>
    <scope>NUCLEOTIDE SEQUENCE [LARGE SCALE GENOMIC DNA]</scope>
    <source>
        <strain evidence="2 3">WMS-il1</strain>
    </source>
</reference>
<dbReference type="EMBL" id="CABIJS010000166">
    <property type="protein sequence ID" value="VUZ45238.1"/>
    <property type="molecule type" value="Genomic_DNA"/>
</dbReference>
<keyword evidence="3" id="KW-1185">Reference proteome</keyword>
<keyword evidence="1" id="KW-0472">Membrane</keyword>
<evidence type="ECO:0008006" key="4">
    <source>
        <dbReference type="Google" id="ProtNLM"/>
    </source>
</evidence>
<evidence type="ECO:0000256" key="1">
    <source>
        <dbReference type="SAM" id="Phobius"/>
    </source>
</evidence>
<feature type="transmembrane region" description="Helical" evidence="1">
    <location>
        <begin position="7"/>
        <end position="29"/>
    </location>
</feature>
<proteinExistence type="predicted"/>
<keyword evidence="1" id="KW-0812">Transmembrane</keyword>
<dbReference type="AlphaFoldDB" id="A0A564YES1"/>